<feature type="domain" description="PPM-type phosphatase" evidence="3">
    <location>
        <begin position="143"/>
        <end position="355"/>
    </location>
</feature>
<dbReference type="EMBL" id="JBHSMD010000002">
    <property type="protein sequence ID" value="MFC5492571.1"/>
    <property type="molecule type" value="Genomic_DNA"/>
</dbReference>
<evidence type="ECO:0000256" key="1">
    <source>
        <dbReference type="ARBA" id="ARBA00022801"/>
    </source>
</evidence>
<dbReference type="PANTHER" id="PTHR43156">
    <property type="entry name" value="STAGE II SPORULATION PROTEIN E-RELATED"/>
    <property type="match status" value="1"/>
</dbReference>
<dbReference type="Gene3D" id="3.60.40.10">
    <property type="entry name" value="PPM-type phosphatase domain"/>
    <property type="match status" value="1"/>
</dbReference>
<dbReference type="PANTHER" id="PTHR43156:SF2">
    <property type="entry name" value="STAGE II SPORULATION PROTEIN E"/>
    <property type="match status" value="1"/>
</dbReference>
<feature type="transmembrane region" description="Helical" evidence="2">
    <location>
        <begin position="21"/>
        <end position="39"/>
    </location>
</feature>
<proteinExistence type="predicted"/>
<dbReference type="Proteomes" id="UP001595956">
    <property type="component" value="Unassembled WGS sequence"/>
</dbReference>
<dbReference type="GO" id="GO:0004722">
    <property type="term" value="F:protein serine/threonine phosphatase activity"/>
    <property type="evidence" value="ECO:0007669"/>
    <property type="project" value="UniProtKB-EC"/>
</dbReference>
<evidence type="ECO:0000313" key="4">
    <source>
        <dbReference type="EMBL" id="MFC5492571.1"/>
    </source>
</evidence>
<dbReference type="EC" id="3.1.3.16" evidence="4"/>
<sequence>MARGFLGDRAAAWRTGSRESQAFALGLLLVGVTLSLAVSLGNYDLMPLTAYFVWLLIGMLLLRFVPLLVLSGWTLACAVGASLADGPLTVVRIVAILSMVVGVALLLYQSRRQRSGLPGSLGEAMLADLRDRLQAQGRVPALPESWQCQTAMLAAHGAGYAGDFLVADLDEDRRHLEMILVDVCGKGVDAATQALQFAGALGGLIGALPPVALMEAANGFLLRQFSDDSFATAVHVFLDLETGGYSIVSAGHPPALHWSTDAGTWQIDNARGTALGIMNRPELHASTGVLAPGEALLFYTDGVVESRSADLDEGIEWLRRTAERAIGDGFPGAARRIVRQVPRGDDDRAVLILSRDD</sequence>
<keyword evidence="1 4" id="KW-0378">Hydrolase</keyword>
<dbReference type="RefSeq" id="WP_345170895.1">
    <property type="nucleotide sequence ID" value="NZ_BAABFQ010000003.1"/>
</dbReference>
<keyword evidence="2" id="KW-0472">Membrane</keyword>
<dbReference type="InterPro" id="IPR052016">
    <property type="entry name" value="Bact_Sigma-Reg"/>
</dbReference>
<evidence type="ECO:0000313" key="5">
    <source>
        <dbReference type="Proteomes" id="UP001595956"/>
    </source>
</evidence>
<protein>
    <submittedName>
        <fullName evidence="4">PP2C family protein-serine/threonine phosphatase</fullName>
        <ecNumber evidence="4">3.1.3.16</ecNumber>
    </submittedName>
</protein>
<dbReference type="SMART" id="SM00331">
    <property type="entry name" value="PP2C_SIG"/>
    <property type="match status" value="1"/>
</dbReference>
<dbReference type="Pfam" id="PF07228">
    <property type="entry name" value="SpoIIE"/>
    <property type="match status" value="1"/>
</dbReference>
<accession>A0ABW0MWA5</accession>
<keyword evidence="5" id="KW-1185">Reference proteome</keyword>
<evidence type="ECO:0000256" key="2">
    <source>
        <dbReference type="SAM" id="Phobius"/>
    </source>
</evidence>
<gene>
    <name evidence="4" type="ORF">ACFPKY_05650</name>
</gene>
<name>A0ABW0MWA5_9ACTN</name>
<dbReference type="InterPro" id="IPR001932">
    <property type="entry name" value="PPM-type_phosphatase-like_dom"/>
</dbReference>
<comment type="caution">
    <text evidence="4">The sequence shown here is derived from an EMBL/GenBank/DDBJ whole genome shotgun (WGS) entry which is preliminary data.</text>
</comment>
<feature type="transmembrane region" description="Helical" evidence="2">
    <location>
        <begin position="90"/>
        <end position="108"/>
    </location>
</feature>
<organism evidence="4 5">
    <name type="scientific">Nocardioides caricicola</name>
    <dbReference type="NCBI Taxonomy" id="634770"/>
    <lineage>
        <taxon>Bacteria</taxon>
        <taxon>Bacillati</taxon>
        <taxon>Actinomycetota</taxon>
        <taxon>Actinomycetes</taxon>
        <taxon>Propionibacteriales</taxon>
        <taxon>Nocardioidaceae</taxon>
        <taxon>Nocardioides</taxon>
    </lineage>
</organism>
<keyword evidence="2" id="KW-0812">Transmembrane</keyword>
<reference evidence="5" key="1">
    <citation type="journal article" date="2019" name="Int. J. Syst. Evol. Microbiol.">
        <title>The Global Catalogue of Microorganisms (GCM) 10K type strain sequencing project: providing services to taxonomists for standard genome sequencing and annotation.</title>
        <authorList>
            <consortium name="The Broad Institute Genomics Platform"/>
            <consortium name="The Broad Institute Genome Sequencing Center for Infectious Disease"/>
            <person name="Wu L."/>
            <person name="Ma J."/>
        </authorList>
    </citation>
    <scope>NUCLEOTIDE SEQUENCE [LARGE SCALE GENOMIC DNA]</scope>
    <source>
        <strain evidence="5">KACC 13778</strain>
    </source>
</reference>
<keyword evidence="2" id="KW-1133">Transmembrane helix</keyword>
<evidence type="ECO:0000259" key="3">
    <source>
        <dbReference type="SMART" id="SM00331"/>
    </source>
</evidence>
<dbReference type="InterPro" id="IPR036457">
    <property type="entry name" value="PPM-type-like_dom_sf"/>
</dbReference>